<dbReference type="EMBL" id="VCPD01000006">
    <property type="protein sequence ID" value="TMV05714.1"/>
    <property type="molecule type" value="Genomic_DNA"/>
</dbReference>
<evidence type="ECO:0000313" key="1">
    <source>
        <dbReference type="EMBL" id="TMV05714.1"/>
    </source>
</evidence>
<name>A0ABY2WVA5_9RHOB</name>
<keyword evidence="2" id="KW-1185">Reference proteome</keyword>
<sequence>MKIESAAGEFSFDLENLELREDGIVLSGKMGVWEAETTMTDADLRRIVGMVLRKPGAWAYLTRMLFGVRRQIARDTTGETGK</sequence>
<reference evidence="1 2" key="1">
    <citation type="submission" date="2019-05" db="EMBL/GenBank/DDBJ databases">
        <title>Ruegeria sp. nov., isolated from tidal flat.</title>
        <authorList>
            <person name="Kim W."/>
        </authorList>
    </citation>
    <scope>NUCLEOTIDE SEQUENCE [LARGE SCALE GENOMIC DNA]</scope>
    <source>
        <strain evidence="1 2">CAU 1488</strain>
    </source>
</reference>
<dbReference type="RefSeq" id="WP_138844421.1">
    <property type="nucleotide sequence ID" value="NZ_VCPD01000006.1"/>
</dbReference>
<accession>A0ABY2WVA5</accession>
<dbReference type="Proteomes" id="UP001193035">
    <property type="component" value="Unassembled WGS sequence"/>
</dbReference>
<evidence type="ECO:0008006" key="3">
    <source>
        <dbReference type="Google" id="ProtNLM"/>
    </source>
</evidence>
<protein>
    <recommendedName>
        <fullName evidence="3">SCP2 domain-containing protein</fullName>
    </recommendedName>
</protein>
<gene>
    <name evidence="1" type="ORF">FGK63_16900</name>
</gene>
<comment type="caution">
    <text evidence="1">The sequence shown here is derived from an EMBL/GenBank/DDBJ whole genome shotgun (WGS) entry which is preliminary data.</text>
</comment>
<proteinExistence type="predicted"/>
<organism evidence="1 2">
    <name type="scientific">Ruegeria sediminis</name>
    <dbReference type="NCBI Taxonomy" id="2583820"/>
    <lineage>
        <taxon>Bacteria</taxon>
        <taxon>Pseudomonadati</taxon>
        <taxon>Pseudomonadota</taxon>
        <taxon>Alphaproteobacteria</taxon>
        <taxon>Rhodobacterales</taxon>
        <taxon>Roseobacteraceae</taxon>
        <taxon>Ruegeria</taxon>
    </lineage>
</organism>
<evidence type="ECO:0000313" key="2">
    <source>
        <dbReference type="Proteomes" id="UP001193035"/>
    </source>
</evidence>